<feature type="transmembrane region" description="Helical" evidence="20">
    <location>
        <begin position="193"/>
        <end position="213"/>
    </location>
</feature>
<evidence type="ECO:0000256" key="13">
    <source>
        <dbReference type="ARBA" id="ARBA00035961"/>
    </source>
</evidence>
<feature type="transmembrane region" description="Helical" evidence="20">
    <location>
        <begin position="317"/>
        <end position="341"/>
    </location>
</feature>
<accession>A0A7M7K404</accession>
<keyword evidence="5" id="KW-0532">Neurotransmitter transport</keyword>
<dbReference type="GO" id="GO:0006836">
    <property type="term" value="P:neurotransmitter transport"/>
    <property type="evidence" value="ECO:0007669"/>
    <property type="project" value="UniProtKB-KW"/>
</dbReference>
<keyword evidence="10" id="KW-0968">Cytoplasmic vesicle</keyword>
<evidence type="ECO:0000256" key="14">
    <source>
        <dbReference type="ARBA" id="ARBA00036440"/>
    </source>
</evidence>
<evidence type="ECO:0000256" key="17">
    <source>
        <dbReference type="ARBA" id="ARBA00042394"/>
    </source>
</evidence>
<dbReference type="CTD" id="36574"/>
<feature type="transmembrane region" description="Helical" evidence="20">
    <location>
        <begin position="470"/>
        <end position="495"/>
    </location>
</feature>
<evidence type="ECO:0000256" key="5">
    <source>
        <dbReference type="ARBA" id="ARBA00022775"/>
    </source>
</evidence>
<reference evidence="22" key="1">
    <citation type="submission" date="2021-01" db="UniProtKB">
        <authorList>
            <consortium name="EnsemblMetazoa"/>
        </authorList>
    </citation>
    <scope>IDENTIFICATION</scope>
</reference>
<name>A0A7M7K404_VARDE</name>
<evidence type="ECO:0000256" key="4">
    <source>
        <dbReference type="ARBA" id="ARBA00022692"/>
    </source>
</evidence>
<keyword evidence="6 20" id="KW-1133">Transmembrane helix</keyword>
<evidence type="ECO:0000256" key="10">
    <source>
        <dbReference type="ARBA" id="ARBA00023329"/>
    </source>
</evidence>
<evidence type="ECO:0000256" key="11">
    <source>
        <dbReference type="ARBA" id="ARBA00034106"/>
    </source>
</evidence>
<feature type="domain" description="Amino acid transporter transmembrane" evidence="21">
    <location>
        <begin position="98"/>
        <end position="490"/>
    </location>
</feature>
<comment type="catalytic activity">
    <reaction evidence="14">
        <text>4-aminobutanoate(out) + n H(+)(in) = 4-aminobutanoate(in) + n H(+)(out)</text>
        <dbReference type="Rhea" id="RHEA:70979"/>
        <dbReference type="ChEBI" id="CHEBI:15378"/>
        <dbReference type="ChEBI" id="CHEBI:59888"/>
    </reaction>
</comment>
<dbReference type="FunFam" id="1.20.1740.10:FF:000062">
    <property type="entry name" value="Vesicular inhibitory amino acid transporter"/>
    <property type="match status" value="1"/>
</dbReference>
<dbReference type="OMA" id="MKWTHIA"/>
<evidence type="ECO:0000256" key="7">
    <source>
        <dbReference type="ARBA" id="ARBA00023018"/>
    </source>
</evidence>
<dbReference type="GO" id="GO:0051939">
    <property type="term" value="P:gamma-aminobutyric acid import"/>
    <property type="evidence" value="ECO:0007669"/>
    <property type="project" value="UniProtKB-ARBA"/>
</dbReference>
<feature type="region of interest" description="Disordered" evidence="19">
    <location>
        <begin position="33"/>
        <end position="55"/>
    </location>
</feature>
<protein>
    <recommendedName>
        <fullName evidence="15">Vesicular inhibitory amino acid transporter</fullName>
    </recommendedName>
    <alternativeName>
        <fullName evidence="16">Solute carrier family 32 member 1</fullName>
    </alternativeName>
    <alternativeName>
        <fullName evidence="17">Vesicular GABA transporter</fullName>
    </alternativeName>
</protein>
<evidence type="ECO:0000256" key="2">
    <source>
        <dbReference type="ARBA" id="ARBA00008066"/>
    </source>
</evidence>
<keyword evidence="7" id="KW-0770">Synapse</keyword>
<evidence type="ECO:0000313" key="22">
    <source>
        <dbReference type="EnsemblMetazoa" id="XP_022660051"/>
    </source>
</evidence>
<evidence type="ECO:0000256" key="18">
    <source>
        <dbReference type="ARBA" id="ARBA00046163"/>
    </source>
</evidence>
<feature type="transmembrane region" description="Helical" evidence="20">
    <location>
        <begin position="361"/>
        <end position="385"/>
    </location>
</feature>
<evidence type="ECO:0000313" key="23">
    <source>
        <dbReference type="Proteomes" id="UP000594260"/>
    </source>
</evidence>
<evidence type="ECO:0000256" key="20">
    <source>
        <dbReference type="SAM" id="Phobius"/>
    </source>
</evidence>
<feature type="transmembrane region" description="Helical" evidence="20">
    <location>
        <begin position="439"/>
        <end position="458"/>
    </location>
</feature>
<comment type="function">
    <text evidence="18">Antiporter that exchanges vesicular protons for cytosolic 4-aminobutanoate or to a lesser extend glycine, thus allowing their secretion from nerve terminals. The transport is equally dependent on the chemical and electrical components of the proton gradient. May also transport beta-alanine. Acidification of GABAergic synaptic vesicles is a prerequisite for 4-aminobutanoate uptake.</text>
</comment>
<evidence type="ECO:0000256" key="8">
    <source>
        <dbReference type="ARBA" id="ARBA00023136"/>
    </source>
</evidence>
<dbReference type="Pfam" id="PF01490">
    <property type="entry name" value="Aa_trans"/>
    <property type="match status" value="1"/>
</dbReference>
<evidence type="ECO:0000256" key="16">
    <source>
        <dbReference type="ARBA" id="ARBA00041574"/>
    </source>
</evidence>
<evidence type="ECO:0000256" key="1">
    <source>
        <dbReference type="ARBA" id="ARBA00004439"/>
    </source>
</evidence>
<dbReference type="GO" id="GO:0015187">
    <property type="term" value="F:glycine transmembrane transporter activity"/>
    <property type="evidence" value="ECO:0007669"/>
    <property type="project" value="UniProtKB-ARBA"/>
</dbReference>
<evidence type="ECO:0000256" key="6">
    <source>
        <dbReference type="ARBA" id="ARBA00022989"/>
    </source>
</evidence>
<comment type="subcellular location">
    <subcellularLocation>
        <location evidence="1">Cytoplasmic vesicle membrane</location>
        <topology evidence="1">Multi-pass membrane protein</topology>
    </subcellularLocation>
    <subcellularLocation>
        <location evidence="11">Presynapse</location>
    </subcellularLocation>
</comment>
<dbReference type="GO" id="GO:0098793">
    <property type="term" value="C:presynapse"/>
    <property type="evidence" value="ECO:0007669"/>
    <property type="project" value="UniProtKB-SubCell"/>
</dbReference>
<organism evidence="22 23">
    <name type="scientific">Varroa destructor</name>
    <name type="common">Honeybee mite</name>
    <dbReference type="NCBI Taxonomy" id="109461"/>
    <lineage>
        <taxon>Eukaryota</taxon>
        <taxon>Metazoa</taxon>
        <taxon>Ecdysozoa</taxon>
        <taxon>Arthropoda</taxon>
        <taxon>Chelicerata</taxon>
        <taxon>Arachnida</taxon>
        <taxon>Acari</taxon>
        <taxon>Parasitiformes</taxon>
        <taxon>Mesostigmata</taxon>
        <taxon>Gamasina</taxon>
        <taxon>Dermanyssoidea</taxon>
        <taxon>Varroidae</taxon>
        <taxon>Varroa</taxon>
    </lineage>
</organism>
<dbReference type="InterPro" id="IPR013057">
    <property type="entry name" value="AA_transpt_TM"/>
</dbReference>
<sequence length="512" mass="56944">MAAGFAAEFLTRAKEQAPVLVQRVKSYCPGACADGTGPGGPSEGTGLRGGAGTEMSNFQNYTEEGGYAETSLTNGARLERQGSSVEVDEFGDKGQEKIDEWQAGWNVTNAIQGMFIVSLPYSVQQGGYWGIFALVFVAYICCHTGKILVECLYEYNDKGELIRVRDSYVSIAKVCLGSKWGGRSVHFAQVTELLMTCILYIVLCGDLMVGSFPDSPIDQRSWIMIFTMILLPCAFLRDLRSVSMLSFWCTMAHLFINVIILGYCLLCAGDWGWGKVSWSINMDKFPVTMGIVVFSYTSQIFLPSLEGSMIDRSKFHCMLNWSHIAAAMFKAIFAWLCFLTWTDETQEVITNNLPTRGFKIVINLILVVKALFSYPLPYFAAAALLEHQYFRERPKTLFPSCYAIDGELRVWGLAARVGLVIFTMLLAVSIPYFALLMGLIGSFTGTMLSFIWPCYFHMKLKWGQIETSQICWEVFIIVFGGISGIIGIFTSFAGLVEAYHLPMPPIPVLNEA</sequence>
<evidence type="ECO:0000256" key="15">
    <source>
        <dbReference type="ARBA" id="ARBA00039542"/>
    </source>
</evidence>
<feature type="transmembrane region" description="Helical" evidence="20">
    <location>
        <begin position="219"/>
        <end position="236"/>
    </location>
</feature>
<dbReference type="GO" id="GO:0140800">
    <property type="term" value="F:gamma-aminobutyric acid:proton antiporter activity"/>
    <property type="evidence" value="ECO:0007669"/>
    <property type="project" value="UniProtKB-ARBA"/>
</dbReference>
<dbReference type="GO" id="GO:0005774">
    <property type="term" value="C:vacuolar membrane"/>
    <property type="evidence" value="ECO:0007669"/>
    <property type="project" value="TreeGrafter"/>
</dbReference>
<evidence type="ECO:0000256" key="9">
    <source>
        <dbReference type="ARBA" id="ARBA00023273"/>
    </source>
</evidence>
<dbReference type="GO" id="GO:0030659">
    <property type="term" value="C:cytoplasmic vesicle membrane"/>
    <property type="evidence" value="ECO:0007669"/>
    <property type="project" value="UniProtKB-SubCell"/>
</dbReference>
<dbReference type="RefSeq" id="XP_022660051.1">
    <property type="nucleotide sequence ID" value="XM_022804316.1"/>
</dbReference>
<evidence type="ECO:0000256" key="3">
    <source>
        <dbReference type="ARBA" id="ARBA00022448"/>
    </source>
</evidence>
<dbReference type="KEGG" id="vde:111249873"/>
<keyword evidence="8 20" id="KW-0472">Membrane</keyword>
<dbReference type="GeneID" id="111249873"/>
<dbReference type="PANTHER" id="PTHR22950:SF689">
    <property type="entry name" value="VESICULAR INHIBITORY AMINO ACID TRANSPORTER"/>
    <property type="match status" value="1"/>
</dbReference>
<evidence type="ECO:0000256" key="12">
    <source>
        <dbReference type="ARBA" id="ARBA00035892"/>
    </source>
</evidence>
<comment type="catalytic activity">
    <reaction evidence="12">
        <text>beta-alanine(out) + n H(+)(in) = beta-alanine(in) + n H(+)(out)</text>
        <dbReference type="Rhea" id="RHEA:70987"/>
        <dbReference type="ChEBI" id="CHEBI:15378"/>
        <dbReference type="ChEBI" id="CHEBI:57966"/>
    </reaction>
</comment>
<proteinExistence type="inferred from homology"/>
<keyword evidence="4 20" id="KW-0812">Transmembrane</keyword>
<dbReference type="EnsemblMetazoa" id="XM_022804316">
    <property type="protein sequence ID" value="XP_022660051"/>
    <property type="gene ID" value="LOC111249873"/>
</dbReference>
<dbReference type="AlphaFoldDB" id="A0A7M7K404"/>
<dbReference type="OrthoDB" id="6021076at2759"/>
<keyword evidence="3" id="KW-0813">Transport</keyword>
<comment type="similarity">
    <text evidence="2">Belongs to the amino acid/polyamine transporter 2 family.</text>
</comment>
<dbReference type="GO" id="GO:0015179">
    <property type="term" value="F:L-amino acid transmembrane transporter activity"/>
    <property type="evidence" value="ECO:0007669"/>
    <property type="project" value="TreeGrafter"/>
</dbReference>
<dbReference type="InParanoid" id="A0A7M7K404"/>
<dbReference type="FunCoup" id="A0A7M7K404">
    <property type="interactions" value="83"/>
</dbReference>
<feature type="compositionally biased region" description="Gly residues" evidence="19">
    <location>
        <begin position="36"/>
        <end position="52"/>
    </location>
</feature>
<dbReference type="Proteomes" id="UP000594260">
    <property type="component" value="Unplaced"/>
</dbReference>
<comment type="catalytic activity">
    <reaction evidence="13">
        <text>glycine(out) + n H(+)(in) = glycine(in) + n H(+)(out)</text>
        <dbReference type="Rhea" id="RHEA:70983"/>
        <dbReference type="ChEBI" id="CHEBI:15378"/>
        <dbReference type="ChEBI" id="CHEBI:57305"/>
    </reaction>
</comment>
<keyword evidence="9" id="KW-0966">Cell projection</keyword>
<dbReference type="GO" id="GO:0060077">
    <property type="term" value="C:inhibitory synapse"/>
    <property type="evidence" value="ECO:0007669"/>
    <property type="project" value="UniProtKB-ARBA"/>
</dbReference>
<keyword evidence="23" id="KW-1185">Reference proteome</keyword>
<evidence type="ECO:0000256" key="19">
    <source>
        <dbReference type="SAM" id="MobiDB-lite"/>
    </source>
</evidence>
<feature type="transmembrane region" description="Helical" evidence="20">
    <location>
        <begin position="128"/>
        <end position="149"/>
    </location>
</feature>
<evidence type="ECO:0000259" key="21">
    <source>
        <dbReference type="Pfam" id="PF01490"/>
    </source>
</evidence>
<dbReference type="PANTHER" id="PTHR22950">
    <property type="entry name" value="AMINO ACID TRANSPORTER"/>
    <property type="match status" value="1"/>
</dbReference>
<feature type="transmembrane region" description="Helical" evidence="20">
    <location>
        <begin position="248"/>
        <end position="273"/>
    </location>
</feature>